<dbReference type="AlphaFoldDB" id="A0A5K3FDD2"/>
<organism evidence="1">
    <name type="scientific">Mesocestoides corti</name>
    <name type="common">Flatworm</name>
    <dbReference type="NCBI Taxonomy" id="53468"/>
    <lineage>
        <taxon>Eukaryota</taxon>
        <taxon>Metazoa</taxon>
        <taxon>Spiralia</taxon>
        <taxon>Lophotrochozoa</taxon>
        <taxon>Platyhelminthes</taxon>
        <taxon>Cestoda</taxon>
        <taxon>Eucestoda</taxon>
        <taxon>Cyclophyllidea</taxon>
        <taxon>Mesocestoididae</taxon>
        <taxon>Mesocestoides</taxon>
    </lineage>
</organism>
<name>A0A5K3FDD2_MESCO</name>
<accession>A0A5K3FDD2</accession>
<dbReference type="WBParaSite" id="MCU_006947-RA">
    <property type="protein sequence ID" value="MCU_006947-RA"/>
    <property type="gene ID" value="MCU_006947"/>
</dbReference>
<sequence length="182" mass="20044">MSHALSSPESRFLHSTTPCLLSLRLTYLKHVLTAARHVIACPHFSPITASSSTTRSGSPNTTPLVSATQHRISYALIHFAMDKLTFTVVWQNHNGTNLAASGCGGKNEVDEVPPSSIVIRFNEVAVDCAVIWQYVTQCSRLNLPYNFECSTVQMFRVGAHIEICMEIGHLCKANWAIKTSRA</sequence>
<protein>
    <submittedName>
        <fullName evidence="1">Fibronectin type-III domain-containing protein</fullName>
    </submittedName>
</protein>
<proteinExistence type="predicted"/>
<evidence type="ECO:0000313" key="1">
    <source>
        <dbReference type="WBParaSite" id="MCU_006947-RA"/>
    </source>
</evidence>
<reference evidence="1" key="1">
    <citation type="submission" date="2019-11" db="UniProtKB">
        <authorList>
            <consortium name="WormBaseParasite"/>
        </authorList>
    </citation>
    <scope>IDENTIFICATION</scope>
</reference>